<dbReference type="AlphaFoldDB" id="A0A8H6C2Q7"/>
<dbReference type="EMBL" id="JABWAD010000021">
    <property type="protein sequence ID" value="KAF6071212.1"/>
    <property type="molecule type" value="Genomic_DNA"/>
</dbReference>
<feature type="region of interest" description="Disordered" evidence="1">
    <location>
        <begin position="92"/>
        <end position="112"/>
    </location>
</feature>
<feature type="compositionally biased region" description="Polar residues" evidence="1">
    <location>
        <begin position="1"/>
        <end position="13"/>
    </location>
</feature>
<evidence type="ECO:0000313" key="2">
    <source>
        <dbReference type="EMBL" id="KAF6071212.1"/>
    </source>
</evidence>
<comment type="caution">
    <text evidence="2">The sequence shown here is derived from an EMBL/GenBank/DDBJ whole genome shotgun (WGS) entry which is preliminary data.</text>
</comment>
<sequence length="288" mass="32193">MLHSQSISNMNNTKSSSSFLKSLRSKKSDTNIKNGSTKSKRNSRPLSASISSFNLNISSPILTSQKSFIEDNKENQNGVKTLRPRSSAPILAEHQSKNLSSQTLSRPPLSSKRYSSYYSTSSQISPQTVQSQIDSIFDESSVLYVDLENEENLSSSNSSLSSIVNQDHTYLQNKIHRSINSYNLSDFVNRMNSNNNNDNNANVEKNKSFELDQLAQWNARLTGINNVNNNVGEFETEFKLMESILVLSVTNKSSLAGVSARKNILAVDDYSNVFKSEDYVEEDLIFSL</sequence>
<proteinExistence type="predicted"/>
<feature type="region of interest" description="Disordered" evidence="1">
    <location>
        <begin position="1"/>
        <end position="45"/>
    </location>
</feature>
<name>A0A8H6C2Q7_CANAX</name>
<protein>
    <submittedName>
        <fullName evidence="2">Uncharacterized protein</fullName>
    </submittedName>
</protein>
<evidence type="ECO:0000256" key="1">
    <source>
        <dbReference type="SAM" id="MobiDB-lite"/>
    </source>
</evidence>
<gene>
    <name evidence="2" type="ORF">FOB64_001618</name>
</gene>
<organism evidence="2 3">
    <name type="scientific">Candida albicans</name>
    <name type="common">Yeast</name>
    <dbReference type="NCBI Taxonomy" id="5476"/>
    <lineage>
        <taxon>Eukaryota</taxon>
        <taxon>Fungi</taxon>
        <taxon>Dikarya</taxon>
        <taxon>Ascomycota</taxon>
        <taxon>Saccharomycotina</taxon>
        <taxon>Pichiomycetes</taxon>
        <taxon>Debaryomycetaceae</taxon>
        <taxon>Candida/Lodderomyces clade</taxon>
        <taxon>Candida</taxon>
    </lineage>
</organism>
<reference evidence="2 3" key="1">
    <citation type="submission" date="2020-03" db="EMBL/GenBank/DDBJ databases">
        <title>FDA dAtabase for Regulatory Grade micrObial Sequences (FDA-ARGOS): Supporting development and validation of Infectious Disease Dx tests.</title>
        <authorList>
            <person name="Campos J."/>
            <person name="Goldberg B."/>
            <person name="Tallon L."/>
            <person name="Sadzewicz L."/>
            <person name="Vavikolanu K."/>
            <person name="Mehta A."/>
            <person name="Aluvathingal J."/>
            <person name="Nadendla S."/>
            <person name="Nandy P."/>
            <person name="Geyer C."/>
            <person name="Yan Y."/>
            <person name="Sichtig H."/>
        </authorList>
    </citation>
    <scope>NUCLEOTIDE SEQUENCE [LARGE SCALE GENOMIC DNA]</scope>
    <source>
        <strain evidence="2 3">FDAARGOS_656</strain>
    </source>
</reference>
<evidence type="ECO:0000313" key="3">
    <source>
        <dbReference type="Proteomes" id="UP000536275"/>
    </source>
</evidence>
<accession>A0A8H6C2Q7</accession>
<dbReference type="Proteomes" id="UP000536275">
    <property type="component" value="Unassembled WGS sequence"/>
</dbReference>